<name>A0A420HSS0_9PEZI</name>
<sequence length="56" mass="6416">MPRENDSSSLNGNEGTIMTFEKVQEATKSNIIAYMNDGTSEYDKYGLKGIELFQYW</sequence>
<reference evidence="1 2" key="1">
    <citation type="journal article" date="2018" name="BMC Genomics">
        <title>Comparative genome analyses reveal sequence features reflecting distinct modes of host-adaptation between dicot and monocot powdery mildew.</title>
        <authorList>
            <person name="Wu Y."/>
            <person name="Ma X."/>
            <person name="Pan Z."/>
            <person name="Kale S.D."/>
            <person name="Song Y."/>
            <person name="King H."/>
            <person name="Zhang Q."/>
            <person name="Presley C."/>
            <person name="Deng X."/>
            <person name="Wei C.I."/>
            <person name="Xiao S."/>
        </authorList>
    </citation>
    <scope>NUCLEOTIDE SEQUENCE [LARGE SCALE GENOMIC DNA]</scope>
    <source>
        <strain evidence="1">UMSG2</strain>
    </source>
</reference>
<comment type="caution">
    <text evidence="1">The sequence shown here is derived from an EMBL/GenBank/DDBJ whole genome shotgun (WGS) entry which is preliminary data.</text>
</comment>
<evidence type="ECO:0000313" key="1">
    <source>
        <dbReference type="EMBL" id="RKF60482.1"/>
    </source>
</evidence>
<proteinExistence type="predicted"/>
<evidence type="ECO:0000313" key="2">
    <source>
        <dbReference type="Proteomes" id="UP000286134"/>
    </source>
</evidence>
<keyword evidence="2" id="KW-1185">Reference proteome</keyword>
<organism evidence="1 2">
    <name type="scientific">Erysiphe neolycopersici</name>
    <dbReference type="NCBI Taxonomy" id="212602"/>
    <lineage>
        <taxon>Eukaryota</taxon>
        <taxon>Fungi</taxon>
        <taxon>Dikarya</taxon>
        <taxon>Ascomycota</taxon>
        <taxon>Pezizomycotina</taxon>
        <taxon>Leotiomycetes</taxon>
        <taxon>Erysiphales</taxon>
        <taxon>Erysiphaceae</taxon>
        <taxon>Erysiphe</taxon>
    </lineage>
</organism>
<gene>
    <name evidence="1" type="ORF">OnM2_050054</name>
</gene>
<protein>
    <submittedName>
        <fullName evidence="1">Uncharacterized protein</fullName>
    </submittedName>
</protein>
<accession>A0A420HSS0</accession>
<dbReference type="EMBL" id="MCFK01005079">
    <property type="protein sequence ID" value="RKF60482.1"/>
    <property type="molecule type" value="Genomic_DNA"/>
</dbReference>
<dbReference type="AlphaFoldDB" id="A0A420HSS0"/>
<dbReference type="Proteomes" id="UP000286134">
    <property type="component" value="Unassembled WGS sequence"/>
</dbReference>